<dbReference type="EMBL" id="JBBXJM010000006">
    <property type="protein sequence ID" value="KAL1406671.1"/>
    <property type="molecule type" value="Genomic_DNA"/>
</dbReference>
<comment type="caution">
    <text evidence="2">The sequence shown here is derived from an EMBL/GenBank/DDBJ whole genome shotgun (WGS) entry which is preliminary data.</text>
</comment>
<reference evidence="2 3" key="1">
    <citation type="submission" date="2023-08" db="EMBL/GenBank/DDBJ databases">
        <title>Annotated Genome Sequence of Vanrija albida AlHP1.</title>
        <authorList>
            <person name="Herzog R."/>
        </authorList>
    </citation>
    <scope>NUCLEOTIDE SEQUENCE [LARGE SCALE GENOMIC DNA]</scope>
    <source>
        <strain evidence="2 3">AlHP1</strain>
    </source>
</reference>
<feature type="region of interest" description="Disordered" evidence="1">
    <location>
        <begin position="200"/>
        <end position="231"/>
    </location>
</feature>
<dbReference type="GeneID" id="95989420"/>
<organism evidence="2 3">
    <name type="scientific">Vanrija albida</name>
    <dbReference type="NCBI Taxonomy" id="181172"/>
    <lineage>
        <taxon>Eukaryota</taxon>
        <taxon>Fungi</taxon>
        <taxon>Dikarya</taxon>
        <taxon>Basidiomycota</taxon>
        <taxon>Agaricomycotina</taxon>
        <taxon>Tremellomycetes</taxon>
        <taxon>Trichosporonales</taxon>
        <taxon>Trichosporonaceae</taxon>
        <taxon>Vanrija</taxon>
    </lineage>
</organism>
<proteinExistence type="predicted"/>
<protein>
    <submittedName>
        <fullName evidence="2">Uncharacterized protein</fullName>
    </submittedName>
</protein>
<dbReference type="Proteomes" id="UP001565368">
    <property type="component" value="Unassembled WGS sequence"/>
</dbReference>
<evidence type="ECO:0000313" key="3">
    <source>
        <dbReference type="Proteomes" id="UP001565368"/>
    </source>
</evidence>
<feature type="compositionally biased region" description="Pro residues" evidence="1">
    <location>
        <begin position="141"/>
        <end position="151"/>
    </location>
</feature>
<feature type="compositionally biased region" description="Low complexity" evidence="1">
    <location>
        <begin position="200"/>
        <end position="217"/>
    </location>
</feature>
<sequence length="231" mass="24592">MASHLDFDALYARYAAETGPNQTSTEVMAALETTLGQTDAVFALVVVAHYVDTKLAAGMRRADVLRRLRTLATRLPAHETTFDSAMEMYDLDIAPPRAASLPPFVAYDMPLSRRGSVQSPHSAPTEHPPAFVFSAQDIPRAPSPPYSPPEELPAVPEGSTAPPPYSVADAERLARRLAEAVDAKRDLEARLVEGERAAAAAEEASSYTASVAAAAERTPGPGTPTLRQIAA</sequence>
<evidence type="ECO:0000313" key="2">
    <source>
        <dbReference type="EMBL" id="KAL1406671.1"/>
    </source>
</evidence>
<gene>
    <name evidence="2" type="ORF">Q8F55_008377</name>
</gene>
<dbReference type="RefSeq" id="XP_069206615.1">
    <property type="nucleotide sequence ID" value="XM_069356774.1"/>
</dbReference>
<accession>A0ABR3PW39</accession>
<name>A0ABR3PW39_9TREE</name>
<evidence type="ECO:0000256" key="1">
    <source>
        <dbReference type="SAM" id="MobiDB-lite"/>
    </source>
</evidence>
<feature type="region of interest" description="Disordered" evidence="1">
    <location>
        <begin position="135"/>
        <end position="166"/>
    </location>
</feature>
<keyword evidence="3" id="KW-1185">Reference proteome</keyword>